<dbReference type="SUPFAM" id="SSF56935">
    <property type="entry name" value="Porins"/>
    <property type="match status" value="1"/>
</dbReference>
<dbReference type="EMBL" id="MLFK01000001">
    <property type="protein sequence ID" value="OIV43859.1"/>
    <property type="molecule type" value="Genomic_DNA"/>
</dbReference>
<proteinExistence type="inferred from homology"/>
<keyword evidence="1" id="KW-1134">Transmembrane beta strand</keyword>
<keyword evidence="1 3" id="KW-0812">Transmembrane</keyword>
<comment type="subcellular location">
    <subcellularLocation>
        <location evidence="1">Cell outer membrane</location>
        <topology evidence="1">Multi-pass membrane protein</topology>
    </subcellularLocation>
</comment>
<name>A0A1J7BZ20_FLAJO</name>
<dbReference type="GO" id="GO:0009279">
    <property type="term" value="C:cell outer membrane"/>
    <property type="evidence" value="ECO:0007669"/>
    <property type="project" value="UniProtKB-SubCell"/>
</dbReference>
<keyword evidence="3" id="KW-1133">Transmembrane helix</keyword>
<dbReference type="OrthoDB" id="1352714at2"/>
<keyword evidence="1" id="KW-0998">Cell outer membrane</keyword>
<dbReference type="Gene3D" id="2.170.130.10">
    <property type="entry name" value="TonB-dependent receptor, plug domain"/>
    <property type="match status" value="1"/>
</dbReference>
<organism evidence="4 5">
    <name type="scientific">Flavobacterium johnsoniae</name>
    <name type="common">Cytophaga johnsonae</name>
    <dbReference type="NCBI Taxonomy" id="986"/>
    <lineage>
        <taxon>Bacteria</taxon>
        <taxon>Pseudomonadati</taxon>
        <taxon>Bacteroidota</taxon>
        <taxon>Flavobacteriia</taxon>
        <taxon>Flavobacteriales</taxon>
        <taxon>Flavobacteriaceae</taxon>
        <taxon>Flavobacterium</taxon>
    </lineage>
</organism>
<protein>
    <recommendedName>
        <fullName evidence="6">TonB-dependent receptor plug domain-containing protein</fullName>
    </recommendedName>
</protein>
<evidence type="ECO:0000313" key="4">
    <source>
        <dbReference type="EMBL" id="OIV43859.1"/>
    </source>
</evidence>
<reference evidence="4 5" key="1">
    <citation type="submission" date="2016-10" db="EMBL/GenBank/DDBJ databases">
        <title>Draft Genome Sequence of Rhizobacteria Flavobacterium johnsoniae CI04.</title>
        <authorList>
            <person name="Bravo J.I."/>
            <person name="Lozano G.L."/>
            <person name="Handelsman J."/>
        </authorList>
    </citation>
    <scope>NUCLEOTIDE SEQUENCE [LARGE SCALE GENOMIC DNA]</scope>
    <source>
        <strain evidence="4 5">CI04</strain>
    </source>
</reference>
<feature type="region of interest" description="Disordered" evidence="2">
    <location>
        <begin position="163"/>
        <end position="189"/>
    </location>
</feature>
<dbReference type="RefSeq" id="WP_071634866.1">
    <property type="nucleotide sequence ID" value="NZ_MLFK01000001.1"/>
</dbReference>
<feature type="transmembrane region" description="Helical" evidence="3">
    <location>
        <begin position="48"/>
        <end position="69"/>
    </location>
</feature>
<gene>
    <name evidence="4" type="ORF">BKM63_01240</name>
</gene>
<dbReference type="InterPro" id="IPR037066">
    <property type="entry name" value="Plug_dom_sf"/>
</dbReference>
<comment type="similarity">
    <text evidence="1">Belongs to the TonB-dependent receptor family.</text>
</comment>
<accession>A0A1J7BZ20</accession>
<sequence>MDNQDKIFNKFKEAADNAETKDFPGMEKIWSRVEEKLDRKEDRKTISLWKKIAVAASLLLVVSLGYQFLKTDKKEILETPKVVVNETAKETIENTAVEKNKAVVSSDSQLVPKEEAVKILKKQIEQQENVAVHEVQVSPMGAGSPVVSQSPNYEIVTPAPVFSEEAREEEPEENTLAKSKAKTEQSFGYAKKTERETFKASAAEMQARAPRKSAPLVILNGNAMADSNDAKKDKMMQNELPNLNPENVDSLVVLDNPLYIIDGIYYSENDLFGNNPTSPYAPLDKQDIKTITILQDLEATSKYGEKGKKGVVIITTKAGKPALKK</sequence>
<keyword evidence="1" id="KW-0813">Transport</keyword>
<evidence type="ECO:0000256" key="3">
    <source>
        <dbReference type="SAM" id="Phobius"/>
    </source>
</evidence>
<dbReference type="PROSITE" id="PS52016">
    <property type="entry name" value="TONB_DEPENDENT_REC_3"/>
    <property type="match status" value="1"/>
</dbReference>
<keyword evidence="1 3" id="KW-0472">Membrane</keyword>
<evidence type="ECO:0000313" key="5">
    <source>
        <dbReference type="Proteomes" id="UP000182826"/>
    </source>
</evidence>
<evidence type="ECO:0000256" key="1">
    <source>
        <dbReference type="PROSITE-ProRule" id="PRU01360"/>
    </source>
</evidence>
<dbReference type="InterPro" id="IPR039426">
    <property type="entry name" value="TonB-dep_rcpt-like"/>
</dbReference>
<evidence type="ECO:0008006" key="6">
    <source>
        <dbReference type="Google" id="ProtNLM"/>
    </source>
</evidence>
<dbReference type="AlphaFoldDB" id="A0A1J7BZ20"/>
<comment type="caution">
    <text evidence="4">The sequence shown here is derived from an EMBL/GenBank/DDBJ whole genome shotgun (WGS) entry which is preliminary data.</text>
</comment>
<dbReference type="Proteomes" id="UP000182826">
    <property type="component" value="Unassembled WGS sequence"/>
</dbReference>
<evidence type="ECO:0000256" key="2">
    <source>
        <dbReference type="SAM" id="MobiDB-lite"/>
    </source>
</evidence>
<keyword evidence="5" id="KW-1185">Reference proteome</keyword>